<reference evidence="1" key="1">
    <citation type="submission" date="2023-10" db="EMBL/GenBank/DDBJ databases">
        <title>Genome assembly of Pristionchus species.</title>
        <authorList>
            <person name="Yoshida K."/>
            <person name="Sommer R.J."/>
        </authorList>
    </citation>
    <scope>NUCLEOTIDE SEQUENCE</scope>
    <source>
        <strain evidence="1">RS0144</strain>
    </source>
</reference>
<feature type="non-terminal residue" evidence="1">
    <location>
        <position position="92"/>
    </location>
</feature>
<protein>
    <submittedName>
        <fullName evidence="1">Uncharacterized protein</fullName>
    </submittedName>
</protein>
<keyword evidence="2" id="KW-1185">Reference proteome</keyword>
<dbReference type="Proteomes" id="UP001432027">
    <property type="component" value="Unassembled WGS sequence"/>
</dbReference>
<evidence type="ECO:0000313" key="2">
    <source>
        <dbReference type="Proteomes" id="UP001432027"/>
    </source>
</evidence>
<dbReference type="EMBL" id="BTSX01000003">
    <property type="protein sequence ID" value="GMS91490.1"/>
    <property type="molecule type" value="Genomic_DNA"/>
</dbReference>
<sequence length="92" mass="10773">ARMAHTTWDEHDCIRSKMRRIGWRGHCHSCSSTVVILRVRGRELILERGQIDGHRFSDEHRRPMEHEGRLGRGHALILHAQSSDEFTQCRCC</sequence>
<organism evidence="1 2">
    <name type="scientific">Pristionchus entomophagus</name>
    <dbReference type="NCBI Taxonomy" id="358040"/>
    <lineage>
        <taxon>Eukaryota</taxon>
        <taxon>Metazoa</taxon>
        <taxon>Ecdysozoa</taxon>
        <taxon>Nematoda</taxon>
        <taxon>Chromadorea</taxon>
        <taxon>Rhabditida</taxon>
        <taxon>Rhabditina</taxon>
        <taxon>Diplogasteromorpha</taxon>
        <taxon>Diplogasteroidea</taxon>
        <taxon>Neodiplogasteridae</taxon>
        <taxon>Pristionchus</taxon>
    </lineage>
</organism>
<name>A0AAV5T7E7_9BILA</name>
<feature type="non-terminal residue" evidence="1">
    <location>
        <position position="1"/>
    </location>
</feature>
<accession>A0AAV5T7E7</accession>
<proteinExistence type="predicted"/>
<comment type="caution">
    <text evidence="1">The sequence shown here is derived from an EMBL/GenBank/DDBJ whole genome shotgun (WGS) entry which is preliminary data.</text>
</comment>
<gene>
    <name evidence="1" type="ORF">PENTCL1PPCAC_13665</name>
</gene>
<evidence type="ECO:0000313" key="1">
    <source>
        <dbReference type="EMBL" id="GMS91490.1"/>
    </source>
</evidence>
<dbReference type="AlphaFoldDB" id="A0AAV5T7E7"/>